<dbReference type="PANTHER" id="PTHR10361">
    <property type="entry name" value="SODIUM-BILE ACID COTRANSPORTER"/>
    <property type="match status" value="1"/>
</dbReference>
<dbReference type="GO" id="GO:0005886">
    <property type="term" value="C:plasma membrane"/>
    <property type="evidence" value="ECO:0007669"/>
    <property type="project" value="UniProtKB-SubCell"/>
</dbReference>
<comment type="catalytic activity">
    <reaction evidence="19">
        <text>tauro-beta-muricholate(out) + 2 Na(+)(out) = tauro-beta-muricholate(in) + 2 Na(+)(in)</text>
        <dbReference type="Rhea" id="RHEA:72179"/>
        <dbReference type="ChEBI" id="CHEBI:29101"/>
        <dbReference type="ChEBI" id="CHEBI:133064"/>
    </reaction>
</comment>
<feature type="transmembrane region" description="Helical" evidence="32">
    <location>
        <begin position="47"/>
        <end position="69"/>
    </location>
</feature>
<evidence type="ECO:0000256" key="6">
    <source>
        <dbReference type="ARBA" id="ARBA00022847"/>
    </source>
</evidence>
<reference evidence="33" key="1">
    <citation type="submission" date="2020-10" db="EMBL/GenBank/DDBJ databases">
        <title>Chromosome-scale genome assembly of the Allis shad, Alosa alosa.</title>
        <authorList>
            <person name="Margot Z."/>
            <person name="Christophe K."/>
            <person name="Cabau C."/>
            <person name="Louis A."/>
            <person name="Berthelot C."/>
            <person name="Parey E."/>
            <person name="Roest Crollius H."/>
            <person name="Montfort J."/>
            <person name="Robinson-Rechavi M."/>
            <person name="Bucao C."/>
            <person name="Bouchez O."/>
            <person name="Gislard M."/>
            <person name="Lluch J."/>
            <person name="Milhes M."/>
            <person name="Lampietro C."/>
            <person name="Lopez Roques C."/>
            <person name="Donnadieu C."/>
            <person name="Braasch I."/>
            <person name="Desvignes T."/>
            <person name="Postlethwait J."/>
            <person name="Bobe J."/>
            <person name="Guiguen Y."/>
        </authorList>
    </citation>
    <scope>NUCLEOTIDE SEQUENCE</scope>
    <source>
        <strain evidence="33">M-15738</strain>
        <tissue evidence="33">Blood</tissue>
    </source>
</reference>
<evidence type="ECO:0000256" key="16">
    <source>
        <dbReference type="ARBA" id="ARBA00047311"/>
    </source>
</evidence>
<evidence type="ECO:0000256" key="1">
    <source>
        <dbReference type="ARBA" id="ARBA00004651"/>
    </source>
</evidence>
<feature type="transmembrane region" description="Helical" evidence="32">
    <location>
        <begin position="175"/>
        <end position="197"/>
    </location>
</feature>
<feature type="transmembrane region" description="Helical" evidence="32">
    <location>
        <begin position="81"/>
        <end position="101"/>
    </location>
</feature>
<comment type="catalytic activity">
    <reaction evidence="24">
        <text>taurohyodeoxycholate(out) + 2 Na(+)(out) = taurohyodeoxycholate(in) + 2 Na(+)(in)</text>
        <dbReference type="Rhea" id="RHEA:72167"/>
        <dbReference type="ChEBI" id="CHEBI:29101"/>
        <dbReference type="ChEBI" id="CHEBI:191407"/>
    </reaction>
</comment>
<comment type="function">
    <text evidence="26">As a major transporter of conjugated bile salts from plasma into the hepatocyte, it plays a key role in the enterohepatic circulation of bile salts necessary for the solubilization and absorption of dietary fat and fat-soluble vitamins. It is strictly dependent on the extracellular presence of sodium. It exhibits broad substrate specificity and transports various bile acids, such as taurocholate, cholate, as well as non-bile acid organic compounds, such as estrone sulfate. Works collaboratively with the ileal transporter (NTCP2), the organic solute transporter (OST), and the bile salt export pump (BSEP), to ensure efficacious biological recycling of bile acids during enterohepatic circulation.</text>
</comment>
<dbReference type="Pfam" id="PF01758">
    <property type="entry name" value="SBF"/>
    <property type="match status" value="1"/>
</dbReference>
<organism evidence="33 34">
    <name type="scientific">Alosa alosa</name>
    <name type="common">allis shad</name>
    <dbReference type="NCBI Taxonomy" id="278164"/>
    <lineage>
        <taxon>Eukaryota</taxon>
        <taxon>Metazoa</taxon>
        <taxon>Chordata</taxon>
        <taxon>Craniata</taxon>
        <taxon>Vertebrata</taxon>
        <taxon>Euteleostomi</taxon>
        <taxon>Actinopterygii</taxon>
        <taxon>Neopterygii</taxon>
        <taxon>Teleostei</taxon>
        <taxon>Clupei</taxon>
        <taxon>Clupeiformes</taxon>
        <taxon>Clupeoidei</taxon>
        <taxon>Clupeidae</taxon>
        <taxon>Alosa</taxon>
    </lineage>
</organism>
<evidence type="ECO:0000256" key="29">
    <source>
        <dbReference type="ARBA" id="ARBA00075246"/>
    </source>
</evidence>
<feature type="transmembrane region" description="Helical" evidence="32">
    <location>
        <begin position="139"/>
        <end position="163"/>
    </location>
</feature>
<evidence type="ECO:0000256" key="11">
    <source>
        <dbReference type="ARBA" id="ARBA00023136"/>
    </source>
</evidence>
<evidence type="ECO:0000256" key="4">
    <source>
        <dbReference type="ARBA" id="ARBA00022475"/>
    </source>
</evidence>
<evidence type="ECO:0000256" key="12">
    <source>
        <dbReference type="ARBA" id="ARBA00023180"/>
    </source>
</evidence>
<evidence type="ECO:0000256" key="20">
    <source>
        <dbReference type="ARBA" id="ARBA00048327"/>
    </source>
</evidence>
<proteinExistence type="inferred from homology"/>
<comment type="catalytic activity">
    <reaction evidence="18">
        <text>taurodeoxycholate(out) + 2 Na(+)(out) = taurodeoxycholate(in) + 2 Na(+)(in)</text>
        <dbReference type="Rhea" id="RHEA:72087"/>
        <dbReference type="ChEBI" id="CHEBI:29101"/>
        <dbReference type="ChEBI" id="CHEBI:36261"/>
    </reaction>
</comment>
<evidence type="ECO:0000256" key="27">
    <source>
        <dbReference type="ARBA" id="ARBA00073206"/>
    </source>
</evidence>
<evidence type="ECO:0000256" key="31">
    <source>
        <dbReference type="ARBA" id="ARBA00082917"/>
    </source>
</evidence>
<keyword evidence="4" id="KW-1003">Cell membrane</keyword>
<sequence>MGHSINHTDSLYGGFNLLNADDLLNITAPNNNSIAFQRPISEAADKIISIVIVVILFITMVSLGCTMELEKIKGHMRRPKGVAIALAAQYGIMPLTAFGLAKLLQMNPMEAVTVLICGCSPGGNLSNILALALQGDMNLSIVMTACSTLLALGMMPLLLFLYCQGITGLESAVPYTGITIALVMTLLPCAIGVYLNHRVPQYSKLITKVGLSIMLVASVSIGILAGITVGSTALAVASSRLMITAALMPLIGYTFGYILSAIFRLNSSCRRTIAMETGCQNIQLCSTILKVAFPPDSIGPLYLFPVVYIVFQVTEALVFILIFRCHQRFVASKQVKDVYIGVESPTEGAEKCEWPQ</sequence>
<comment type="similarity">
    <text evidence="2">Belongs to the bile acid:sodium symporter (BASS) (TC 2.A.28) family.</text>
</comment>
<evidence type="ECO:0000256" key="8">
    <source>
        <dbReference type="ARBA" id="ARBA00023053"/>
    </source>
</evidence>
<evidence type="ECO:0000256" key="21">
    <source>
        <dbReference type="ARBA" id="ARBA00048338"/>
    </source>
</evidence>
<evidence type="ECO:0000256" key="9">
    <source>
        <dbReference type="ARBA" id="ARBA00023055"/>
    </source>
</evidence>
<keyword evidence="34" id="KW-1185">Reference proteome</keyword>
<keyword evidence="13" id="KW-0739">Sodium transport</keyword>
<evidence type="ECO:0000256" key="18">
    <source>
        <dbReference type="ARBA" id="ARBA00047743"/>
    </source>
</evidence>
<evidence type="ECO:0000256" key="32">
    <source>
        <dbReference type="SAM" id="Phobius"/>
    </source>
</evidence>
<keyword evidence="5 32" id="KW-0812">Transmembrane</keyword>
<keyword evidence="10" id="KW-0406">Ion transport</keyword>
<dbReference type="NCBIfam" id="TIGR00841">
    <property type="entry name" value="bass"/>
    <property type="match status" value="1"/>
</dbReference>
<comment type="caution">
    <text evidence="33">The sequence shown here is derived from an EMBL/GenBank/DDBJ whole genome shotgun (WGS) entry which is preliminary data.</text>
</comment>
<gene>
    <name evidence="33" type="ORF">AALO_G00115400</name>
</gene>
<keyword evidence="12" id="KW-0325">Glycoprotein</keyword>
<evidence type="ECO:0000256" key="19">
    <source>
        <dbReference type="ARBA" id="ARBA00048013"/>
    </source>
</evidence>
<name>A0AAV6GUJ9_9TELE</name>
<feature type="transmembrane region" description="Helical" evidence="32">
    <location>
        <begin position="241"/>
        <end position="263"/>
    </location>
</feature>
<dbReference type="EMBL" id="JADWDJ010000008">
    <property type="protein sequence ID" value="KAG5277251.1"/>
    <property type="molecule type" value="Genomic_DNA"/>
</dbReference>
<evidence type="ECO:0000256" key="3">
    <source>
        <dbReference type="ARBA" id="ARBA00022448"/>
    </source>
</evidence>
<feature type="transmembrane region" description="Helical" evidence="32">
    <location>
        <begin position="302"/>
        <end position="323"/>
    </location>
</feature>
<evidence type="ECO:0000256" key="13">
    <source>
        <dbReference type="ARBA" id="ARBA00023201"/>
    </source>
</evidence>
<feature type="transmembrane region" description="Helical" evidence="32">
    <location>
        <begin position="209"/>
        <end position="229"/>
    </location>
</feature>
<comment type="catalytic activity">
    <reaction evidence="15">
        <text>cholate(out) + 2 Na(+)(out) = cholate(in) + 2 Na(+)(in)</text>
        <dbReference type="Rhea" id="RHEA:71911"/>
        <dbReference type="ChEBI" id="CHEBI:29101"/>
        <dbReference type="ChEBI" id="CHEBI:29747"/>
    </reaction>
</comment>
<dbReference type="InterPro" id="IPR004710">
    <property type="entry name" value="Bilac:Na_transpt"/>
</dbReference>
<evidence type="ECO:0000313" key="33">
    <source>
        <dbReference type="EMBL" id="KAG5277251.1"/>
    </source>
</evidence>
<comment type="catalytic activity">
    <reaction evidence="20">
        <text>taurocholate(out) + 2 Na(+)(out) = taurocholate(in) + 2 Na(+)(in)</text>
        <dbReference type="Rhea" id="RHEA:71875"/>
        <dbReference type="ChEBI" id="CHEBI:29101"/>
        <dbReference type="ChEBI" id="CHEBI:36257"/>
    </reaction>
</comment>
<keyword evidence="11 32" id="KW-0472">Membrane</keyword>
<dbReference type="Gene3D" id="1.20.1530.20">
    <property type="match status" value="1"/>
</dbReference>
<evidence type="ECO:0000256" key="14">
    <source>
        <dbReference type="ARBA" id="ARBA00034215"/>
    </source>
</evidence>
<evidence type="ECO:0000256" key="5">
    <source>
        <dbReference type="ARBA" id="ARBA00022692"/>
    </source>
</evidence>
<dbReference type="AlphaFoldDB" id="A0AAV6GUJ9"/>
<evidence type="ECO:0000256" key="2">
    <source>
        <dbReference type="ARBA" id="ARBA00006528"/>
    </source>
</evidence>
<dbReference type="InterPro" id="IPR038770">
    <property type="entry name" value="Na+/solute_symporter_sf"/>
</dbReference>
<comment type="catalytic activity">
    <reaction evidence="23">
        <text>taurohyocholate(out) + 2 Na(+)(out) = taurohyocholate(in) + 2 Na(+)(in)</text>
        <dbReference type="Rhea" id="RHEA:72171"/>
        <dbReference type="ChEBI" id="CHEBI:29101"/>
        <dbReference type="ChEBI" id="CHEBI:58874"/>
    </reaction>
</comment>
<evidence type="ECO:0000256" key="26">
    <source>
        <dbReference type="ARBA" id="ARBA00056510"/>
    </source>
</evidence>
<evidence type="ECO:0000256" key="10">
    <source>
        <dbReference type="ARBA" id="ARBA00023065"/>
    </source>
</evidence>
<evidence type="ECO:0000256" key="7">
    <source>
        <dbReference type="ARBA" id="ARBA00022989"/>
    </source>
</evidence>
<dbReference type="PANTHER" id="PTHR10361:SF40">
    <property type="entry name" value="HEPATIC SODIUM_BILE ACID COTRANSPORTER"/>
    <property type="match status" value="1"/>
</dbReference>
<keyword evidence="3" id="KW-0813">Transport</keyword>
<comment type="catalytic activity">
    <reaction evidence="22">
        <text>tauronorcholate(out) + 2 Na(+)(out) = tauronorcholate(in) + 2 Na(+)(in)</text>
        <dbReference type="Rhea" id="RHEA:71915"/>
        <dbReference type="ChEBI" id="CHEBI:29101"/>
        <dbReference type="ChEBI" id="CHEBI:191405"/>
    </reaction>
</comment>
<dbReference type="FunFam" id="1.20.1530.20:FF:000016">
    <property type="entry name" value="Solute carrier family 10 member 1"/>
    <property type="match status" value="1"/>
</dbReference>
<comment type="catalytic activity">
    <reaction evidence="14">
        <text>glycocholate(out) + 2 Na(+)(out) = glycocholate(in) + 2 Na(+)(in)</text>
        <dbReference type="Rhea" id="RHEA:71935"/>
        <dbReference type="ChEBI" id="CHEBI:29101"/>
        <dbReference type="ChEBI" id="CHEBI:29746"/>
    </reaction>
</comment>
<keyword evidence="9" id="KW-0445">Lipid transport</keyword>
<comment type="catalytic activity">
    <reaction evidence="21">
        <text>taurochenodeoxycholate(out) + 2 Na(+)(out) = taurochenodeoxycholate(in) + 2 Na(+)(in)</text>
        <dbReference type="Rhea" id="RHEA:71923"/>
        <dbReference type="ChEBI" id="CHEBI:9407"/>
        <dbReference type="ChEBI" id="CHEBI:29101"/>
    </reaction>
</comment>
<evidence type="ECO:0000256" key="23">
    <source>
        <dbReference type="ARBA" id="ARBA00051799"/>
    </source>
</evidence>
<comment type="catalytic activity">
    <reaction evidence="25">
        <text>estrone 3-sulfate(out) + 2 Na(+)(out) = estrone 3-sulfate(in) + 2 Na(+)(in)</text>
        <dbReference type="Rhea" id="RHEA:71083"/>
        <dbReference type="ChEBI" id="CHEBI:29101"/>
        <dbReference type="ChEBI" id="CHEBI:60050"/>
    </reaction>
</comment>
<evidence type="ECO:0000256" key="30">
    <source>
        <dbReference type="ARBA" id="ARBA00078029"/>
    </source>
</evidence>
<keyword evidence="6" id="KW-0769">Symport</keyword>
<comment type="subcellular location">
    <subcellularLocation>
        <location evidence="1">Cell membrane</location>
        <topology evidence="1">Multi-pass membrane protein</topology>
    </subcellularLocation>
</comment>
<protein>
    <recommendedName>
        <fullName evidence="27">Hepatic sodium/bile acid cotransporter</fullName>
    </recommendedName>
    <alternativeName>
        <fullName evidence="29">Na(+)/bile acid cotransporter</fullName>
    </alternativeName>
    <alternativeName>
        <fullName evidence="28">Na(+)/taurocholate transport protein</fullName>
    </alternativeName>
    <alternativeName>
        <fullName evidence="30">Sodium/taurocholate cotransporting polypeptide</fullName>
    </alternativeName>
    <alternativeName>
        <fullName evidence="31">Solute carrier family 10 member 1</fullName>
    </alternativeName>
</protein>
<evidence type="ECO:0000256" key="28">
    <source>
        <dbReference type="ARBA" id="ARBA00075177"/>
    </source>
</evidence>
<evidence type="ECO:0000256" key="24">
    <source>
        <dbReference type="ARBA" id="ARBA00052374"/>
    </source>
</evidence>
<keyword evidence="8" id="KW-0915">Sodium</keyword>
<comment type="catalytic activity">
    <reaction evidence="17">
        <text>tauroursodeoxycholate(out) + 2 Na(+)(out) = tauroursodeoxycholate(in) + 2 Na(+)(in)</text>
        <dbReference type="Rhea" id="RHEA:71927"/>
        <dbReference type="ChEBI" id="CHEBI:29101"/>
        <dbReference type="ChEBI" id="CHEBI:132028"/>
    </reaction>
</comment>
<accession>A0AAV6GUJ9</accession>
<comment type="catalytic activity">
    <reaction evidence="16">
        <text>tauroallocholate(out) + 2 Na(+)(out) = tauroallocholate(in) + 2 Na(+)(in)</text>
        <dbReference type="Rhea" id="RHEA:51840"/>
        <dbReference type="ChEBI" id="CHEBI:29101"/>
        <dbReference type="ChEBI" id="CHEBI:191406"/>
    </reaction>
</comment>
<evidence type="ECO:0000256" key="22">
    <source>
        <dbReference type="ARBA" id="ARBA00049276"/>
    </source>
</evidence>
<evidence type="ECO:0000256" key="17">
    <source>
        <dbReference type="ARBA" id="ARBA00047596"/>
    </source>
</evidence>
<dbReference type="GO" id="GO:0008508">
    <property type="term" value="F:bile acid:sodium symporter activity"/>
    <property type="evidence" value="ECO:0007669"/>
    <property type="project" value="TreeGrafter"/>
</dbReference>
<keyword evidence="7 32" id="KW-1133">Transmembrane helix</keyword>
<evidence type="ECO:0000256" key="15">
    <source>
        <dbReference type="ARBA" id="ARBA00034231"/>
    </source>
</evidence>
<dbReference type="InterPro" id="IPR002657">
    <property type="entry name" value="BilAc:Na_symport/Acr3"/>
</dbReference>
<dbReference type="Proteomes" id="UP000823561">
    <property type="component" value="Chromosome 8"/>
</dbReference>
<evidence type="ECO:0000256" key="25">
    <source>
        <dbReference type="ARBA" id="ARBA00052405"/>
    </source>
</evidence>
<evidence type="ECO:0000313" key="34">
    <source>
        <dbReference type="Proteomes" id="UP000823561"/>
    </source>
</evidence>